<evidence type="ECO:0000256" key="3">
    <source>
        <dbReference type="ARBA" id="ARBA00023180"/>
    </source>
</evidence>
<evidence type="ECO:0000313" key="8">
    <source>
        <dbReference type="EMBL" id="UKJ88998.2"/>
    </source>
</evidence>
<feature type="transmembrane region" description="Helical" evidence="5">
    <location>
        <begin position="46"/>
        <end position="70"/>
    </location>
</feature>
<reference evidence="8" key="1">
    <citation type="submission" date="2022-07" db="EMBL/GenBank/DDBJ databases">
        <title>Evaluation of T. orientalis genome assembly methods using nanopore sequencing and analysis of variation between genomes.</title>
        <authorList>
            <person name="Yam J."/>
            <person name="Micallef M.L."/>
            <person name="Liu M."/>
            <person name="Djordjevic S.P."/>
            <person name="Bogema D.R."/>
            <person name="Jenkins C."/>
        </authorList>
    </citation>
    <scope>NUCLEOTIDE SEQUENCE</scope>
    <source>
        <strain evidence="8">Fish Creek</strain>
    </source>
</reference>
<protein>
    <submittedName>
        <fullName evidence="8">Tocp1 variant tocp4</fullName>
    </submittedName>
</protein>
<dbReference type="Proteomes" id="UP000244803">
    <property type="component" value="Chromosome 3"/>
</dbReference>
<feature type="compositionally biased region" description="Basic and acidic residues" evidence="4">
    <location>
        <begin position="455"/>
        <end position="465"/>
    </location>
</feature>
<keyword evidence="5" id="KW-0472">Membrane</keyword>
<dbReference type="EMBL" id="CP056066">
    <property type="protein sequence ID" value="UKJ88998.2"/>
    <property type="molecule type" value="Genomic_DNA"/>
</dbReference>
<feature type="region of interest" description="Disordered" evidence="4">
    <location>
        <begin position="455"/>
        <end position="476"/>
    </location>
</feature>
<dbReference type="SUPFAM" id="SSF54001">
    <property type="entry name" value="Cysteine proteinases"/>
    <property type="match status" value="1"/>
</dbReference>
<keyword evidence="5" id="KW-1133">Transmembrane helix</keyword>
<dbReference type="SMART" id="SM00848">
    <property type="entry name" value="Inhibitor_I29"/>
    <property type="match status" value="1"/>
</dbReference>
<dbReference type="InterPro" id="IPR038765">
    <property type="entry name" value="Papain-like_cys_pep_sf"/>
</dbReference>
<comment type="similarity">
    <text evidence="1">Belongs to the peptidase C1 family.</text>
</comment>
<dbReference type="GO" id="GO:0006508">
    <property type="term" value="P:proteolysis"/>
    <property type="evidence" value="ECO:0007669"/>
    <property type="project" value="InterPro"/>
</dbReference>
<keyword evidence="5" id="KW-0812">Transmembrane</keyword>
<dbReference type="InterPro" id="IPR000668">
    <property type="entry name" value="Peptidase_C1A_C"/>
</dbReference>
<sequence length="476" mass="53691">MADAVLSNPNQRLVNNRYDDVECHNQSSDIEIPSSSFKTILRKRKIIIVSTLSLILLAVTATVLSAVFIVKANQAKAFKKDLEALLDKDFNFLEADLREKYVDDMVTLFKKGYVSSDCALEFETYLEFGKYNDKYSVKHADEKERRERFSFFRQDYHDVKNLTGKELYTKQINRFSDMTDKELRVLFPKVNLPKLSKAEVNPLSKINVELNNSYLDNLKLAKGVTEILDIDKVTGDDLDWRKAKAVSFVKDQGVHCTSGWALASVAAVESLFKIHKGMTLTLSAQEVLNCDFKSKGCSGGKVENALEYMTTGIDINFNVPYTGANMRCKSSTRSATKYEIGSHIFMSGKDILNKSLVISPTVVYMSVHRDLFSYKSGLYDGPCGKAPNHAVLLVGEGFDPETKKRYWVIKNSWGENWGENGFARLVRTDDKFDKCDILTAGYNPSFVKPVVEEKPVEKTKTEKKVGKSAKSSKKSF</sequence>
<keyword evidence="2" id="KW-0865">Zymogen</keyword>
<keyword evidence="3" id="KW-0325">Glycoprotein</keyword>
<dbReference type="PANTHER" id="PTHR12411">
    <property type="entry name" value="CYSTEINE PROTEASE FAMILY C1-RELATED"/>
    <property type="match status" value="1"/>
</dbReference>
<evidence type="ECO:0000256" key="1">
    <source>
        <dbReference type="ARBA" id="ARBA00008455"/>
    </source>
</evidence>
<feature type="domain" description="Cathepsin propeptide inhibitor" evidence="7">
    <location>
        <begin position="128"/>
        <end position="183"/>
    </location>
</feature>
<feature type="domain" description="Peptidase C1A papain C-terminal" evidence="6">
    <location>
        <begin position="234"/>
        <end position="445"/>
    </location>
</feature>
<evidence type="ECO:0000259" key="6">
    <source>
        <dbReference type="SMART" id="SM00645"/>
    </source>
</evidence>
<gene>
    <name evidence="8" type="ORF">MACJ_002244</name>
</gene>
<feature type="compositionally biased region" description="Basic residues" evidence="4">
    <location>
        <begin position="466"/>
        <end position="476"/>
    </location>
</feature>
<evidence type="ECO:0000256" key="2">
    <source>
        <dbReference type="ARBA" id="ARBA00023145"/>
    </source>
</evidence>
<organism evidence="8 9">
    <name type="scientific">Theileria orientalis</name>
    <dbReference type="NCBI Taxonomy" id="68886"/>
    <lineage>
        <taxon>Eukaryota</taxon>
        <taxon>Sar</taxon>
        <taxon>Alveolata</taxon>
        <taxon>Apicomplexa</taxon>
        <taxon>Aconoidasida</taxon>
        <taxon>Piroplasmida</taxon>
        <taxon>Theileriidae</taxon>
        <taxon>Theileria</taxon>
    </lineage>
</organism>
<dbReference type="InterPro" id="IPR039417">
    <property type="entry name" value="Peptidase_C1A_papain-like"/>
</dbReference>
<evidence type="ECO:0000256" key="4">
    <source>
        <dbReference type="SAM" id="MobiDB-lite"/>
    </source>
</evidence>
<dbReference type="Gene3D" id="3.90.70.10">
    <property type="entry name" value="Cysteine proteinases"/>
    <property type="match status" value="1"/>
</dbReference>
<dbReference type="CDD" id="cd02248">
    <property type="entry name" value="Peptidase_C1A"/>
    <property type="match status" value="1"/>
</dbReference>
<dbReference type="GO" id="GO:0008234">
    <property type="term" value="F:cysteine-type peptidase activity"/>
    <property type="evidence" value="ECO:0007669"/>
    <property type="project" value="InterPro"/>
</dbReference>
<dbReference type="InterPro" id="IPR013201">
    <property type="entry name" value="Prot_inhib_I29"/>
</dbReference>
<proteinExistence type="inferred from homology"/>
<dbReference type="Pfam" id="PF00112">
    <property type="entry name" value="Peptidase_C1"/>
    <property type="match status" value="1"/>
</dbReference>
<evidence type="ECO:0000313" key="9">
    <source>
        <dbReference type="Proteomes" id="UP000244803"/>
    </source>
</evidence>
<dbReference type="InterPro" id="IPR013128">
    <property type="entry name" value="Peptidase_C1A"/>
</dbReference>
<dbReference type="AlphaFoldDB" id="A0A976M5T1"/>
<evidence type="ECO:0000259" key="7">
    <source>
        <dbReference type="SMART" id="SM00848"/>
    </source>
</evidence>
<evidence type="ECO:0000256" key="5">
    <source>
        <dbReference type="SAM" id="Phobius"/>
    </source>
</evidence>
<dbReference type="OrthoDB" id="190265at2759"/>
<dbReference type="SMART" id="SM00645">
    <property type="entry name" value="Pept_C1"/>
    <property type="match status" value="1"/>
</dbReference>
<name>A0A976M5T1_THEOR</name>
<accession>A0A976M5T1</accession>
<dbReference type="Pfam" id="PF08246">
    <property type="entry name" value="Inhibitor_I29"/>
    <property type="match status" value="1"/>
</dbReference>